<dbReference type="eggNOG" id="COG3528">
    <property type="taxonomic scope" value="Bacteria"/>
</dbReference>
<keyword evidence="1" id="KW-0732">Signal</keyword>
<organism evidence="2 3">
    <name type="scientific">Microscilla marina ATCC 23134</name>
    <dbReference type="NCBI Taxonomy" id="313606"/>
    <lineage>
        <taxon>Bacteria</taxon>
        <taxon>Pseudomonadati</taxon>
        <taxon>Bacteroidota</taxon>
        <taxon>Cytophagia</taxon>
        <taxon>Cytophagales</taxon>
        <taxon>Microscillaceae</taxon>
        <taxon>Microscilla</taxon>
    </lineage>
</organism>
<evidence type="ECO:0008006" key="4">
    <source>
        <dbReference type="Google" id="ProtNLM"/>
    </source>
</evidence>
<feature type="signal peptide" evidence="1">
    <location>
        <begin position="1"/>
        <end position="22"/>
    </location>
</feature>
<name>A1ZXW8_MICM2</name>
<comment type="caution">
    <text evidence="2">The sequence shown here is derived from an EMBL/GenBank/DDBJ whole genome shotgun (WGS) entry which is preliminary data.</text>
</comment>
<dbReference type="OrthoDB" id="622552at2"/>
<evidence type="ECO:0000313" key="2">
    <source>
        <dbReference type="EMBL" id="EAY24797.1"/>
    </source>
</evidence>
<dbReference type="InterPro" id="IPR037107">
    <property type="entry name" value="Put_OMP_sf"/>
</dbReference>
<protein>
    <recommendedName>
        <fullName evidence="4">Outer membrane protein</fullName>
    </recommendedName>
</protein>
<dbReference type="Pfam" id="PF09982">
    <property type="entry name" value="LpxR"/>
    <property type="match status" value="1"/>
</dbReference>
<evidence type="ECO:0000313" key="3">
    <source>
        <dbReference type="Proteomes" id="UP000004095"/>
    </source>
</evidence>
<gene>
    <name evidence="2" type="ORF">M23134_04580</name>
</gene>
<dbReference type="InterPro" id="IPR018707">
    <property type="entry name" value="LpxR"/>
</dbReference>
<dbReference type="Gene3D" id="2.40.128.140">
    <property type="entry name" value="Outer membrane protein"/>
    <property type="match status" value="1"/>
</dbReference>
<evidence type="ECO:0000256" key="1">
    <source>
        <dbReference type="SAM" id="SignalP"/>
    </source>
</evidence>
<dbReference type="RefSeq" id="WP_002704166.1">
    <property type="nucleotide sequence ID" value="NZ_AAWS01000061.1"/>
</dbReference>
<dbReference type="AlphaFoldDB" id="A1ZXW8"/>
<feature type="chain" id="PRO_5002641750" description="Outer membrane protein" evidence="1">
    <location>
        <begin position="23"/>
        <end position="303"/>
    </location>
</feature>
<proteinExistence type="predicted"/>
<dbReference type="Proteomes" id="UP000004095">
    <property type="component" value="Unassembled WGS sequence"/>
</dbReference>
<dbReference type="EMBL" id="AAWS01000061">
    <property type="protein sequence ID" value="EAY24797.1"/>
    <property type="molecule type" value="Genomic_DNA"/>
</dbReference>
<accession>A1ZXW8</accession>
<keyword evidence="3" id="KW-1185">Reference proteome</keyword>
<reference evidence="2 3" key="1">
    <citation type="submission" date="2007-01" db="EMBL/GenBank/DDBJ databases">
        <authorList>
            <person name="Haygood M."/>
            <person name="Podell S."/>
            <person name="Anderson C."/>
            <person name="Hopkinson B."/>
            <person name="Roe K."/>
            <person name="Barbeau K."/>
            <person name="Gaasterland T."/>
            <person name="Ferriera S."/>
            <person name="Johnson J."/>
            <person name="Kravitz S."/>
            <person name="Beeson K."/>
            <person name="Sutton G."/>
            <person name="Rogers Y.-H."/>
            <person name="Friedman R."/>
            <person name="Frazier M."/>
            <person name="Venter J.C."/>
        </authorList>
    </citation>
    <scope>NUCLEOTIDE SEQUENCE [LARGE SCALE GENOMIC DNA]</scope>
    <source>
        <strain evidence="2 3">ATCC 23134</strain>
    </source>
</reference>
<sequence length="303" mass="33560">MHYILSITIAVFFCLSSIGGVAQTQQLSVEYANDLFTQTDQYYTQGIRLNYASVALTKAWLNRLMIKLPRPSSFVQSGIQLKHEVFTPTDLGTGQVLPNDRPYAGALHIAWWYTQQDTLKQQSLTSAMYLGTIGPAAFAEGMQKTIHEVVNSEQPQGWDNQVAADLIVGYSLRYEKALLGNIHRTNISGLAKVQLSTLITSASVGARAHWSSSHRAQLGVQLYGVAYQSWVGYNATLQGGLFNTSSPHKLSNDQIERWLTSLKLGVTLSYGRANIGYAWHYVSPEFVQAQSHRWGALKIGIGF</sequence>